<comment type="caution">
    <text evidence="1">The sequence shown here is derived from an EMBL/GenBank/DDBJ whole genome shotgun (WGS) entry which is preliminary data.</text>
</comment>
<dbReference type="Proteomes" id="UP000220621">
    <property type="component" value="Unassembled WGS sequence"/>
</dbReference>
<dbReference type="AlphaFoldDB" id="A0A2A8BSP4"/>
<evidence type="ECO:0000313" key="2">
    <source>
        <dbReference type="Proteomes" id="UP000220621"/>
    </source>
</evidence>
<sequence>MAKKKRYLQKEVKTVEVYRKPTLQEAWDIVSDHLAHEFRKGEITWFVDTVGVKGYEHGRVVLNSGGSYFKVLAVSTKNYSEDM</sequence>
<evidence type="ECO:0000313" key="1">
    <source>
        <dbReference type="EMBL" id="PEM57609.1"/>
    </source>
</evidence>
<dbReference type="EMBL" id="NUDL01000020">
    <property type="protein sequence ID" value="PEM57609.1"/>
    <property type="molecule type" value="Genomic_DNA"/>
</dbReference>
<gene>
    <name evidence="1" type="ORF">CN611_07290</name>
</gene>
<name>A0A2A8BSP4_9BACI</name>
<dbReference type="RefSeq" id="WP_098102054.1">
    <property type="nucleotide sequence ID" value="NZ_NUDL01000020.1"/>
</dbReference>
<reference evidence="1 2" key="1">
    <citation type="submission" date="2017-09" db="EMBL/GenBank/DDBJ databases">
        <title>Large-scale bioinformatics analysis of Bacillus genomes uncovers conserved roles of natural products in bacterial physiology.</title>
        <authorList>
            <consortium name="Agbiome Team Llc"/>
            <person name="Bleich R.M."/>
            <person name="Grubbs K.J."/>
            <person name="Santa Maria K.C."/>
            <person name="Allen S.E."/>
            <person name="Farag S."/>
            <person name="Shank E.A."/>
            <person name="Bowers A."/>
        </authorList>
    </citation>
    <scope>NUCLEOTIDE SEQUENCE [LARGE SCALE GENOMIC DNA]</scope>
    <source>
        <strain evidence="1 2">AFS010764</strain>
    </source>
</reference>
<protein>
    <submittedName>
        <fullName evidence="1">Uncharacterized protein</fullName>
    </submittedName>
</protein>
<accession>A0A2A8BSP4</accession>
<organism evidence="1 2">
    <name type="scientific">Bacillus wiedmannii</name>
    <dbReference type="NCBI Taxonomy" id="1890302"/>
    <lineage>
        <taxon>Bacteria</taxon>
        <taxon>Bacillati</taxon>
        <taxon>Bacillota</taxon>
        <taxon>Bacilli</taxon>
        <taxon>Bacillales</taxon>
        <taxon>Bacillaceae</taxon>
        <taxon>Bacillus</taxon>
        <taxon>Bacillus cereus group</taxon>
    </lineage>
</organism>
<proteinExistence type="predicted"/>